<protein>
    <submittedName>
        <fullName evidence="9">Peptidase M48 Ste24p</fullName>
    </submittedName>
</protein>
<dbReference type="PROSITE" id="PS51257">
    <property type="entry name" value="PROKAR_LIPOPROTEIN"/>
    <property type="match status" value="1"/>
</dbReference>
<evidence type="ECO:0000256" key="4">
    <source>
        <dbReference type="ARBA" id="ARBA00022833"/>
    </source>
</evidence>
<evidence type="ECO:0000313" key="9">
    <source>
        <dbReference type="EMBL" id="EHQ04536.1"/>
    </source>
</evidence>
<dbReference type="InterPro" id="IPR001915">
    <property type="entry name" value="Peptidase_M48"/>
</dbReference>
<evidence type="ECO:0000256" key="7">
    <source>
        <dbReference type="SAM" id="SignalP"/>
    </source>
</evidence>
<feature type="chain" id="PRO_5003561006" evidence="7">
    <location>
        <begin position="33"/>
        <end position="267"/>
    </location>
</feature>
<keyword evidence="1 6" id="KW-0645">Protease</keyword>
<dbReference type="GO" id="GO:0016020">
    <property type="term" value="C:membrane"/>
    <property type="evidence" value="ECO:0007669"/>
    <property type="project" value="TreeGrafter"/>
</dbReference>
<dbReference type="AlphaFoldDB" id="H2CLC5"/>
<accession>H2CLC5</accession>
<evidence type="ECO:0000256" key="5">
    <source>
        <dbReference type="ARBA" id="ARBA00023049"/>
    </source>
</evidence>
<dbReference type="Pfam" id="PF01435">
    <property type="entry name" value="Peptidase_M48"/>
    <property type="match status" value="1"/>
</dbReference>
<keyword evidence="5 6" id="KW-0482">Metalloprotease</keyword>
<gene>
    <name evidence="9" type="ORF">Lepil_4058</name>
</gene>
<name>H2CLC5_9LEPT</name>
<keyword evidence="2" id="KW-0479">Metal-binding</keyword>
<keyword evidence="4 6" id="KW-0862">Zinc</keyword>
<comment type="similarity">
    <text evidence="6">Belongs to the peptidase M48 family.</text>
</comment>
<dbReference type="GO" id="GO:0046872">
    <property type="term" value="F:metal ion binding"/>
    <property type="evidence" value="ECO:0007669"/>
    <property type="project" value="UniProtKB-KW"/>
</dbReference>
<comment type="cofactor">
    <cofactor evidence="6">
        <name>Zn(2+)</name>
        <dbReference type="ChEBI" id="CHEBI:29105"/>
    </cofactor>
    <text evidence="6">Binds 1 zinc ion per subunit.</text>
</comment>
<dbReference type="PANTHER" id="PTHR22726">
    <property type="entry name" value="METALLOENDOPEPTIDASE OMA1"/>
    <property type="match status" value="1"/>
</dbReference>
<evidence type="ECO:0000256" key="3">
    <source>
        <dbReference type="ARBA" id="ARBA00022801"/>
    </source>
</evidence>
<sequence>MFFDTRFTKKVARSGFVLSLLLAFSLTGCESAQMLYGLDDSKMNEMGADAFNKIKSETPIETNAATNKYVKCVANALLAVHKDDTGVGAWEVVVFRSNEINAFALPGGKIGVYTGLLAVATTQDQLAAVMGHEIAHVAKRHGKQRVQQQVVATGGLQVLEGIIGDNPTLMSAIGAGTQYGVLLPFSRAHESEADLVGLDMMARAGFNPQGAVQLWQNMSKAGGSKGPELLSTHPSSDTRIKDLNAKMVNATATYMAVRQSGRAPTCK</sequence>
<dbReference type="Gene3D" id="3.30.2010.10">
    <property type="entry name" value="Metalloproteases ('zincins'), catalytic domain"/>
    <property type="match status" value="1"/>
</dbReference>
<dbReference type="STRING" id="183.GCA_002009735_00275"/>
<dbReference type="HOGENOM" id="CLU_029002_5_0_12"/>
<organism evidence="9 10">
    <name type="scientific">Leptonema illini DSM 21528</name>
    <dbReference type="NCBI Taxonomy" id="929563"/>
    <lineage>
        <taxon>Bacteria</taxon>
        <taxon>Pseudomonadati</taxon>
        <taxon>Spirochaetota</taxon>
        <taxon>Spirochaetia</taxon>
        <taxon>Leptospirales</taxon>
        <taxon>Leptospiraceae</taxon>
        <taxon>Leptonema</taxon>
    </lineage>
</organism>
<feature type="signal peptide" evidence="7">
    <location>
        <begin position="1"/>
        <end position="32"/>
    </location>
</feature>
<evidence type="ECO:0000256" key="2">
    <source>
        <dbReference type="ARBA" id="ARBA00022723"/>
    </source>
</evidence>
<dbReference type="CDD" id="cd07331">
    <property type="entry name" value="M48C_Oma1_like"/>
    <property type="match status" value="1"/>
</dbReference>
<dbReference type="PANTHER" id="PTHR22726:SF24">
    <property type="entry name" value="M48 FAMILY METALLOPEPTIDASE"/>
    <property type="match status" value="1"/>
</dbReference>
<evidence type="ECO:0000256" key="6">
    <source>
        <dbReference type="RuleBase" id="RU003983"/>
    </source>
</evidence>
<dbReference type="Proteomes" id="UP000005737">
    <property type="component" value="Unassembled WGS sequence"/>
</dbReference>
<feature type="domain" description="Peptidase M48" evidence="8">
    <location>
        <begin position="66"/>
        <end position="245"/>
    </location>
</feature>
<keyword evidence="7" id="KW-0732">Signal</keyword>
<reference evidence="9 10" key="1">
    <citation type="submission" date="2011-10" db="EMBL/GenBank/DDBJ databases">
        <title>The Improved High-Quality Draft genome of Leptonema illini DSM 21528.</title>
        <authorList>
            <consortium name="US DOE Joint Genome Institute (JGI-PGF)"/>
            <person name="Lucas S."/>
            <person name="Copeland A."/>
            <person name="Lapidus A."/>
            <person name="Glavina del Rio T."/>
            <person name="Dalin E."/>
            <person name="Tice H."/>
            <person name="Bruce D."/>
            <person name="Goodwin L."/>
            <person name="Pitluck S."/>
            <person name="Peters L."/>
            <person name="Mikhailova N."/>
            <person name="Held B."/>
            <person name="Kyrpides N."/>
            <person name="Mavromatis K."/>
            <person name="Ivanova N."/>
            <person name="Markowitz V."/>
            <person name="Cheng J.-F."/>
            <person name="Hugenholtz P."/>
            <person name="Woyke T."/>
            <person name="Wu D."/>
            <person name="Gronow S."/>
            <person name="Wellnitz S."/>
            <person name="Brambilla E.-M."/>
            <person name="Klenk H.-P."/>
            <person name="Eisen J.A."/>
        </authorList>
    </citation>
    <scope>NUCLEOTIDE SEQUENCE [LARGE SCALE GENOMIC DNA]</scope>
    <source>
        <strain evidence="9 10">DSM 21528</strain>
    </source>
</reference>
<dbReference type="GO" id="GO:0051603">
    <property type="term" value="P:proteolysis involved in protein catabolic process"/>
    <property type="evidence" value="ECO:0007669"/>
    <property type="project" value="TreeGrafter"/>
</dbReference>
<dbReference type="EMBL" id="JH597775">
    <property type="protein sequence ID" value="EHQ04536.1"/>
    <property type="molecule type" value="Genomic_DNA"/>
</dbReference>
<dbReference type="InterPro" id="IPR051156">
    <property type="entry name" value="Mito/Outer_Membr_Metalloprot"/>
</dbReference>
<evidence type="ECO:0000256" key="1">
    <source>
        <dbReference type="ARBA" id="ARBA00022670"/>
    </source>
</evidence>
<dbReference type="GO" id="GO:0004222">
    <property type="term" value="F:metalloendopeptidase activity"/>
    <property type="evidence" value="ECO:0007669"/>
    <property type="project" value="InterPro"/>
</dbReference>
<dbReference type="RefSeq" id="WP_002775667.1">
    <property type="nucleotide sequence ID" value="NZ_JH597775.1"/>
</dbReference>
<evidence type="ECO:0000313" key="10">
    <source>
        <dbReference type="Proteomes" id="UP000005737"/>
    </source>
</evidence>
<proteinExistence type="inferred from homology"/>
<evidence type="ECO:0000259" key="8">
    <source>
        <dbReference type="Pfam" id="PF01435"/>
    </source>
</evidence>
<keyword evidence="10" id="KW-1185">Reference proteome</keyword>
<keyword evidence="3 6" id="KW-0378">Hydrolase</keyword>